<dbReference type="OrthoDB" id="6080710at2"/>
<dbReference type="STRING" id="393595.ABO_0624"/>
<evidence type="ECO:0000256" key="2">
    <source>
        <dbReference type="SAM" id="SignalP"/>
    </source>
</evidence>
<keyword evidence="2" id="KW-0732">Signal</keyword>
<sequence length="102" mass="11793">MKKIAIVVLAIFATSAFAMGPGHRGGEKMVEHMTKKLELTESQSAELSTLFKEQGEKRKALHDETQEKINALLTPEQQEKLKQMKEKREKRGDDRREKKEKR</sequence>
<dbReference type="Proteomes" id="UP000008871">
    <property type="component" value="Chromosome"/>
</dbReference>
<evidence type="ECO:0008006" key="5">
    <source>
        <dbReference type="Google" id="ProtNLM"/>
    </source>
</evidence>
<protein>
    <recommendedName>
        <fullName evidence="5">Zinc resistance-associated protein</fullName>
    </recommendedName>
</protein>
<gene>
    <name evidence="3" type="ordered locus">ABO_0624</name>
</gene>
<feature type="region of interest" description="Disordered" evidence="1">
    <location>
        <begin position="69"/>
        <end position="102"/>
    </location>
</feature>
<dbReference type="SUPFAM" id="SSF69989">
    <property type="entry name" value="C-terminal domain of PLC-beta"/>
    <property type="match status" value="1"/>
</dbReference>
<name>Q0VRX6_ALCBS</name>
<keyword evidence="4" id="KW-1185">Reference proteome</keyword>
<proteinExistence type="predicted"/>
<feature type="signal peptide" evidence="2">
    <location>
        <begin position="1"/>
        <end position="18"/>
    </location>
</feature>
<dbReference type="RefSeq" id="WP_011587909.1">
    <property type="nucleotide sequence ID" value="NC_008260.1"/>
</dbReference>
<feature type="chain" id="PRO_5004178985" description="Zinc resistance-associated protein" evidence="2">
    <location>
        <begin position="19"/>
        <end position="102"/>
    </location>
</feature>
<accession>Q0VRX6</accession>
<dbReference type="EMBL" id="AM286690">
    <property type="protein sequence ID" value="CAL16072.1"/>
    <property type="molecule type" value="Genomic_DNA"/>
</dbReference>
<reference evidence="3 4" key="1">
    <citation type="journal article" date="2006" name="Nat. Biotechnol.">
        <title>Genome sequence of the ubiquitous hydrocarbon-degrading marine bacterium Alcanivorax borkumensis.</title>
        <authorList>
            <person name="Schneiker S."/>
            <person name="Martins dos Santos V.A.P."/>
            <person name="Bartels D."/>
            <person name="Bekel T."/>
            <person name="Brecht M."/>
            <person name="Buhrmester J."/>
            <person name="Chernikova T.N."/>
            <person name="Denaro R."/>
            <person name="Ferrer M."/>
            <person name="Gertler C."/>
            <person name="Goesmann A."/>
            <person name="Golyshina O.V."/>
            <person name="Kaminski F."/>
            <person name="Khachane A.N."/>
            <person name="Lang S."/>
            <person name="Linke B."/>
            <person name="McHardy A.C."/>
            <person name="Meyer F."/>
            <person name="Nechitaylo T."/>
            <person name="Puehler A."/>
            <person name="Regenhardt D."/>
            <person name="Rupp O."/>
            <person name="Sabirova J.S."/>
            <person name="Selbitschka W."/>
            <person name="Yakimov M.M."/>
            <person name="Timmis K.N."/>
            <person name="Vorhoelter F.-J."/>
            <person name="Weidner S."/>
            <person name="Kaiser O."/>
            <person name="Golyshin P.N."/>
        </authorList>
    </citation>
    <scope>NUCLEOTIDE SEQUENCE [LARGE SCALE GENOMIC DNA]</scope>
    <source>
        <strain evidence="4">ATCC 700651 / DSM 11573 / NCIMB 13689 / SK2</strain>
    </source>
</reference>
<evidence type="ECO:0000256" key="1">
    <source>
        <dbReference type="SAM" id="MobiDB-lite"/>
    </source>
</evidence>
<dbReference type="KEGG" id="abo:ABO_0624"/>
<feature type="compositionally biased region" description="Basic and acidic residues" evidence="1">
    <location>
        <begin position="77"/>
        <end position="102"/>
    </location>
</feature>
<dbReference type="HOGENOM" id="CLU_165913_0_0_6"/>
<evidence type="ECO:0000313" key="3">
    <source>
        <dbReference type="EMBL" id="CAL16072.1"/>
    </source>
</evidence>
<dbReference type="eggNOG" id="ENOG5033A68">
    <property type="taxonomic scope" value="Bacteria"/>
</dbReference>
<dbReference type="AlphaFoldDB" id="Q0VRX6"/>
<organism evidence="3 4">
    <name type="scientific">Alcanivorax borkumensis (strain ATCC 700651 / DSM 11573 / NCIMB 13689 / SK2)</name>
    <dbReference type="NCBI Taxonomy" id="393595"/>
    <lineage>
        <taxon>Bacteria</taxon>
        <taxon>Pseudomonadati</taxon>
        <taxon>Pseudomonadota</taxon>
        <taxon>Gammaproteobacteria</taxon>
        <taxon>Oceanospirillales</taxon>
        <taxon>Alcanivoracaceae</taxon>
        <taxon>Alcanivorax</taxon>
    </lineage>
</organism>
<evidence type="ECO:0000313" key="4">
    <source>
        <dbReference type="Proteomes" id="UP000008871"/>
    </source>
</evidence>
<dbReference type="Gene3D" id="1.20.120.1490">
    <property type="match status" value="2"/>
</dbReference>